<dbReference type="InterPro" id="IPR001646">
    <property type="entry name" value="5peptide_repeat"/>
</dbReference>
<protein>
    <submittedName>
        <fullName evidence="1">Pentapeptide repeat protein</fullName>
    </submittedName>
</protein>
<reference evidence="1 2" key="1">
    <citation type="submission" date="2016-01" db="EMBL/GenBank/DDBJ databases">
        <authorList>
            <person name="Mitreva M."/>
            <person name="Pepin K.H."/>
            <person name="Mihindukulasuriya K.A."/>
            <person name="Fulton R."/>
            <person name="Fronick C."/>
            <person name="O'Laughlin M."/>
            <person name="Miner T."/>
            <person name="Herter B."/>
            <person name="Rosa B.A."/>
            <person name="Cordes M."/>
            <person name="Tomlinson C."/>
            <person name="Wollam A."/>
            <person name="Palsikar V.B."/>
            <person name="Mardis E.R."/>
            <person name="Wilson R.K."/>
        </authorList>
    </citation>
    <scope>NUCLEOTIDE SEQUENCE [LARGE SCALE GENOMIC DNA]</scope>
    <source>
        <strain evidence="1 2">KA00071</strain>
    </source>
</reference>
<sequence>MKTITKEEILQNNKKIFYDIRLEKSDLKYENLENKKFIYCDLSGVNFERANLKNISLENSNLEGVNFKNANLENANLKSASLRNANLKNANLKGAYFYGAVLEKANLKNIITNEQTKWLKLFPKEKGAFLAYKKCLDDRLVTLLIPKEAKRTSATMQCCRTNKAKVLKITDFLEIESYNEAWSFVDENFCYKVGEWVEVKNFNEDRWFDSTTGIHFWLTKEDAIKY</sequence>
<dbReference type="PANTHER" id="PTHR14136">
    <property type="entry name" value="BTB_POZ DOMAIN-CONTAINING PROTEIN KCTD9"/>
    <property type="match status" value="1"/>
</dbReference>
<dbReference type="Pfam" id="PF13599">
    <property type="entry name" value="Pentapeptide_4"/>
    <property type="match status" value="1"/>
</dbReference>
<dbReference type="RefSeq" id="WP_066131207.1">
    <property type="nucleotide sequence ID" value="NZ_KQ959912.1"/>
</dbReference>
<dbReference type="Pfam" id="PF19062">
    <property type="entry name" value="DUF5758"/>
    <property type="match status" value="1"/>
</dbReference>
<dbReference type="Proteomes" id="UP000070467">
    <property type="component" value="Unassembled WGS sequence"/>
</dbReference>
<evidence type="ECO:0000313" key="2">
    <source>
        <dbReference type="Proteomes" id="UP000070467"/>
    </source>
</evidence>
<dbReference type="SUPFAM" id="SSF141571">
    <property type="entry name" value="Pentapeptide repeat-like"/>
    <property type="match status" value="1"/>
</dbReference>
<proteinExistence type="predicted"/>
<comment type="caution">
    <text evidence="1">The sequence shown here is derived from an EMBL/GenBank/DDBJ whole genome shotgun (WGS) entry which is preliminary data.</text>
</comment>
<dbReference type="Gene3D" id="2.160.20.80">
    <property type="entry name" value="E3 ubiquitin-protein ligase SopA"/>
    <property type="match status" value="1"/>
</dbReference>
<organism evidence="1 2">
    <name type="scientific">Gemelliphila asaccharolytica</name>
    <dbReference type="NCBI Taxonomy" id="502393"/>
    <lineage>
        <taxon>Bacteria</taxon>
        <taxon>Bacillati</taxon>
        <taxon>Bacillota</taxon>
        <taxon>Bacilli</taxon>
        <taxon>Bacillales</taxon>
        <taxon>Gemellaceae</taxon>
        <taxon>Gemelliphila</taxon>
    </lineage>
</organism>
<name>A0ABR5TK97_9BACL</name>
<accession>A0ABR5TK97</accession>
<dbReference type="InterPro" id="IPR043919">
    <property type="entry name" value="DUF5758"/>
</dbReference>
<keyword evidence="2" id="KW-1185">Reference proteome</keyword>
<evidence type="ECO:0000313" key="1">
    <source>
        <dbReference type="EMBL" id="KXB55002.1"/>
    </source>
</evidence>
<dbReference type="EMBL" id="LSDB01000078">
    <property type="protein sequence ID" value="KXB55002.1"/>
    <property type="molecule type" value="Genomic_DNA"/>
</dbReference>
<dbReference type="InterPro" id="IPR051082">
    <property type="entry name" value="Pentapeptide-BTB/POZ_domain"/>
</dbReference>
<dbReference type="PANTHER" id="PTHR14136:SF17">
    <property type="entry name" value="BTB_POZ DOMAIN-CONTAINING PROTEIN KCTD9"/>
    <property type="match status" value="1"/>
</dbReference>
<gene>
    <name evidence="1" type="ORF">HMPREF1871_01252</name>
</gene>